<dbReference type="Pfam" id="PF09994">
    <property type="entry name" value="T6SS_Tle1-like_cat"/>
    <property type="match status" value="1"/>
</dbReference>
<evidence type="ECO:0000259" key="1">
    <source>
        <dbReference type="Pfam" id="PF09994"/>
    </source>
</evidence>
<dbReference type="InterPro" id="IPR029058">
    <property type="entry name" value="AB_hydrolase_fold"/>
</dbReference>
<sequence length="400" mass="44352">MTQTVLGLMLPKMAFHLAFWAGDSMKRILIFCDGTWNSPTIAQPTNVHALCKAAVESDDQMCLYFPGVGTGGRFSTFIGKWINKIGGGAFGWGLNRNIKVAYAALAETYDPGDQIMIFGFSRGAFTARSLAGMIRKCGLLDKATVTRRRVNKAFRLYRKRGSKNRPDAPHIWRRRQEFSPSYATSKKDQGMRADGSQVIEIAYLGIWETVGALGIPETLLGPLARQINKRYQFHDTDLSSMVKHARHALALDERRKFYRPAKWGNLDKNGANPGLNQGKTGANRPYQQVWFIGSHPIVGGSSTVRPLVAYALDWITKGAMQHGVTLSPSAVLPDATPNANVDAGEISDPGGIYNIAPNLLAWRDGPTKTSDRHISVDTRLDHDPNYRPRTMRALRPDLWP</sequence>
<organism evidence="2">
    <name type="scientific">hydrothermal vent metagenome</name>
    <dbReference type="NCBI Taxonomy" id="652676"/>
    <lineage>
        <taxon>unclassified sequences</taxon>
        <taxon>metagenomes</taxon>
        <taxon>ecological metagenomes</taxon>
    </lineage>
</organism>
<gene>
    <name evidence="2" type="ORF">MNBD_ALPHA07-64</name>
</gene>
<evidence type="ECO:0000313" key="2">
    <source>
        <dbReference type="EMBL" id="VAV99722.1"/>
    </source>
</evidence>
<accession>A0A3B0S750</accession>
<proteinExistence type="predicted"/>
<reference evidence="2" key="1">
    <citation type="submission" date="2018-06" db="EMBL/GenBank/DDBJ databases">
        <authorList>
            <person name="Zhirakovskaya E."/>
        </authorList>
    </citation>
    <scope>NUCLEOTIDE SEQUENCE</scope>
</reference>
<dbReference type="EMBL" id="UOEG01000197">
    <property type="protein sequence ID" value="VAV99722.1"/>
    <property type="molecule type" value="Genomic_DNA"/>
</dbReference>
<dbReference type="SUPFAM" id="SSF53474">
    <property type="entry name" value="alpha/beta-Hydrolases"/>
    <property type="match status" value="1"/>
</dbReference>
<protein>
    <recommendedName>
        <fullName evidence="1">T6SS Phospholipase effector Tle1-like catalytic domain-containing protein</fullName>
    </recommendedName>
</protein>
<dbReference type="PANTHER" id="PTHR33840">
    <property type="match status" value="1"/>
</dbReference>
<name>A0A3B0S750_9ZZZZ</name>
<dbReference type="InterPro" id="IPR018712">
    <property type="entry name" value="Tle1-like_cat"/>
</dbReference>
<dbReference type="PANTHER" id="PTHR33840:SF1">
    <property type="entry name" value="TLE1 PHOSPHOLIPASE DOMAIN-CONTAINING PROTEIN"/>
    <property type="match status" value="1"/>
</dbReference>
<feature type="domain" description="T6SS Phospholipase effector Tle1-like catalytic" evidence="1">
    <location>
        <begin position="26"/>
        <end position="316"/>
    </location>
</feature>
<dbReference type="AlphaFoldDB" id="A0A3B0S750"/>